<dbReference type="Gene3D" id="2.40.50.140">
    <property type="entry name" value="Nucleic acid-binding proteins"/>
    <property type="match status" value="1"/>
</dbReference>
<dbReference type="InterPro" id="IPR047641">
    <property type="entry name" value="ABC_transpr_MalK/UgpC-like"/>
</dbReference>
<dbReference type="AlphaFoldDB" id="A0A0N8PRM1"/>
<dbReference type="InterPro" id="IPR027417">
    <property type="entry name" value="P-loop_NTPase"/>
</dbReference>
<dbReference type="PANTHER" id="PTHR43875:SF15">
    <property type="entry name" value="TREHALOSE IMPORT ATP-BINDING PROTEIN SUGC"/>
    <property type="match status" value="1"/>
</dbReference>
<organism evidence="5 6">
    <name type="scientific">Kouleothrix aurantiaca</name>
    <dbReference type="NCBI Taxonomy" id="186479"/>
    <lineage>
        <taxon>Bacteria</taxon>
        <taxon>Bacillati</taxon>
        <taxon>Chloroflexota</taxon>
        <taxon>Chloroflexia</taxon>
        <taxon>Chloroflexales</taxon>
        <taxon>Roseiflexineae</taxon>
        <taxon>Roseiflexaceae</taxon>
        <taxon>Kouleothrix</taxon>
    </lineage>
</organism>
<reference evidence="5 6" key="1">
    <citation type="submission" date="2015-09" db="EMBL/GenBank/DDBJ databases">
        <title>Draft genome sequence of Kouleothrix aurantiaca JCM 19913.</title>
        <authorList>
            <person name="Hemp J."/>
        </authorList>
    </citation>
    <scope>NUCLEOTIDE SEQUENCE [LARGE SCALE GENOMIC DNA]</scope>
    <source>
        <strain evidence="5 6">COM-B</strain>
    </source>
</reference>
<dbReference type="GO" id="GO:0022857">
    <property type="term" value="F:transmembrane transporter activity"/>
    <property type="evidence" value="ECO:0007669"/>
    <property type="project" value="InterPro"/>
</dbReference>
<dbReference type="EMBL" id="LJCR01001465">
    <property type="protein sequence ID" value="KPV50309.1"/>
    <property type="molecule type" value="Genomic_DNA"/>
</dbReference>
<gene>
    <name evidence="5" type="ORF">SE17_27685</name>
</gene>
<dbReference type="InterPro" id="IPR012340">
    <property type="entry name" value="NA-bd_OB-fold"/>
</dbReference>
<dbReference type="InterPro" id="IPR013611">
    <property type="entry name" value="Transp-assoc_OB_typ2"/>
</dbReference>
<dbReference type="InterPro" id="IPR008995">
    <property type="entry name" value="Mo/tungstate-bd_C_term_dom"/>
</dbReference>
<protein>
    <recommendedName>
        <fullName evidence="4">Transport-associated OB type 2 domain-containing protein</fullName>
    </recommendedName>
</protein>
<dbReference type="Proteomes" id="UP000050509">
    <property type="component" value="Unassembled WGS sequence"/>
</dbReference>
<evidence type="ECO:0000259" key="4">
    <source>
        <dbReference type="Pfam" id="PF08402"/>
    </source>
</evidence>
<proteinExistence type="predicted"/>
<evidence type="ECO:0000256" key="2">
    <source>
        <dbReference type="ARBA" id="ARBA00022967"/>
    </source>
</evidence>
<dbReference type="Pfam" id="PF08402">
    <property type="entry name" value="TOBE_2"/>
    <property type="match status" value="1"/>
</dbReference>
<feature type="domain" description="Transport-associated OB type 2" evidence="4">
    <location>
        <begin position="108"/>
        <end position="176"/>
    </location>
</feature>
<dbReference type="Gene3D" id="2.40.50.100">
    <property type="match status" value="1"/>
</dbReference>
<sequence>QLDANLRIGMRELILRVQRELKMTTIFVTHDQEEAVMLADRIALLFAGDLQQYDTPRGFYERPASAAIARFFGGLNFIAGRKAAGQFISPLGAFELNGVAAPDAPGLLTIRPEAIAFAEGANTVRGVVRSAMYLGTQMRYWVDAGGAELQVLADPSQPRQPGDAVSLALPKERLWVVPEESGVGGQESGVTSQESE</sequence>
<dbReference type="GO" id="GO:0055052">
    <property type="term" value="C:ATP-binding cassette (ABC) transporter complex, substrate-binding subunit-containing"/>
    <property type="evidence" value="ECO:0007669"/>
    <property type="project" value="TreeGrafter"/>
</dbReference>
<accession>A0A0N8PRM1</accession>
<name>A0A0N8PRM1_9CHLR</name>
<keyword evidence="2" id="KW-1278">Translocase</keyword>
<keyword evidence="1" id="KW-1003">Cell membrane</keyword>
<dbReference type="PANTHER" id="PTHR43875">
    <property type="entry name" value="MALTODEXTRIN IMPORT ATP-BINDING PROTEIN MSMX"/>
    <property type="match status" value="1"/>
</dbReference>
<evidence type="ECO:0000256" key="1">
    <source>
        <dbReference type="ARBA" id="ARBA00022475"/>
    </source>
</evidence>
<evidence type="ECO:0000256" key="3">
    <source>
        <dbReference type="ARBA" id="ARBA00023136"/>
    </source>
</evidence>
<dbReference type="SUPFAM" id="SSF52540">
    <property type="entry name" value="P-loop containing nucleoside triphosphate hydrolases"/>
    <property type="match status" value="1"/>
</dbReference>
<evidence type="ECO:0000313" key="5">
    <source>
        <dbReference type="EMBL" id="KPV50309.1"/>
    </source>
</evidence>
<dbReference type="Gene3D" id="3.40.50.300">
    <property type="entry name" value="P-loop containing nucleotide triphosphate hydrolases"/>
    <property type="match status" value="1"/>
</dbReference>
<comment type="caution">
    <text evidence="5">The sequence shown here is derived from an EMBL/GenBank/DDBJ whole genome shotgun (WGS) entry which is preliminary data.</text>
</comment>
<dbReference type="GO" id="GO:0016887">
    <property type="term" value="F:ATP hydrolysis activity"/>
    <property type="evidence" value="ECO:0007669"/>
    <property type="project" value="InterPro"/>
</dbReference>
<evidence type="ECO:0000313" key="6">
    <source>
        <dbReference type="Proteomes" id="UP000050509"/>
    </source>
</evidence>
<dbReference type="SUPFAM" id="SSF50331">
    <property type="entry name" value="MOP-like"/>
    <property type="match status" value="1"/>
</dbReference>
<keyword evidence="3" id="KW-0472">Membrane</keyword>
<feature type="non-terminal residue" evidence="5">
    <location>
        <position position="1"/>
    </location>
</feature>
<dbReference type="GO" id="GO:0005524">
    <property type="term" value="F:ATP binding"/>
    <property type="evidence" value="ECO:0007669"/>
    <property type="project" value="InterPro"/>
</dbReference>
<keyword evidence="6" id="KW-1185">Reference proteome</keyword>